<sequence>MKMMTLKCLCLVLCLALFATDAYAYQQCRLFGGHLASIESEEENARVAAAINAVGDITKDWIIGGSDLGREGNYIWVGLNKKATYLNFNAGEPNNNGGSENCLAMGSAAGSKWNDIPCNYKGAGFVCAFIYL</sequence>
<dbReference type="InterPro" id="IPR016186">
    <property type="entry name" value="C-type_lectin-like/link_sf"/>
</dbReference>
<feature type="signal peptide" evidence="2">
    <location>
        <begin position="1"/>
        <end position="24"/>
    </location>
</feature>
<feature type="domain" description="C-type lectin" evidence="3">
    <location>
        <begin position="24"/>
        <end position="121"/>
    </location>
</feature>
<dbReference type="PANTHER" id="PTHR22803">
    <property type="entry name" value="MANNOSE, PHOSPHOLIPASE, LECTIN RECEPTOR RELATED"/>
    <property type="match status" value="1"/>
</dbReference>
<reference evidence="5" key="1">
    <citation type="submission" date="2013-09" db="EMBL/GenBank/DDBJ databases">
        <title>The Genome Sequence of Anopheles maculatus species B.</title>
        <authorList>
            <consortium name="The Broad Institute Genomics Platform"/>
            <person name="Neafsey D.E."/>
            <person name="Besansky N."/>
            <person name="Howell P."/>
            <person name="Walton C."/>
            <person name="Young S.K."/>
            <person name="Zeng Q."/>
            <person name="Gargeya S."/>
            <person name="Fitzgerald M."/>
            <person name="Haas B."/>
            <person name="Abouelleil A."/>
            <person name="Allen A.W."/>
            <person name="Alvarado L."/>
            <person name="Arachchi H.M."/>
            <person name="Berlin A.M."/>
            <person name="Chapman S.B."/>
            <person name="Gainer-Dewar J."/>
            <person name="Goldberg J."/>
            <person name="Griggs A."/>
            <person name="Gujja S."/>
            <person name="Hansen M."/>
            <person name="Howarth C."/>
            <person name="Imamovic A."/>
            <person name="Ireland A."/>
            <person name="Larimer J."/>
            <person name="McCowan C."/>
            <person name="Murphy C."/>
            <person name="Pearson M."/>
            <person name="Poon T.W."/>
            <person name="Priest M."/>
            <person name="Roberts A."/>
            <person name="Saif S."/>
            <person name="Shea T."/>
            <person name="Sisk P."/>
            <person name="Sykes S."/>
            <person name="Wortman J."/>
            <person name="Nusbaum C."/>
            <person name="Birren B."/>
        </authorList>
    </citation>
    <scope>NUCLEOTIDE SEQUENCE [LARGE SCALE GENOMIC DNA]</scope>
    <source>
        <strain evidence="5">maculatus3</strain>
    </source>
</reference>
<evidence type="ECO:0000256" key="2">
    <source>
        <dbReference type="SAM" id="SignalP"/>
    </source>
</evidence>
<keyword evidence="5" id="KW-1185">Reference proteome</keyword>
<dbReference type="VEuPathDB" id="VectorBase:AMAM017433"/>
<dbReference type="Pfam" id="PF00059">
    <property type="entry name" value="Lectin_C"/>
    <property type="match status" value="1"/>
</dbReference>
<feature type="chain" id="PRO_5008136330" description="C-type lectin domain-containing protein" evidence="2">
    <location>
        <begin position="25"/>
        <end position="132"/>
    </location>
</feature>
<name>A0A182T102_9DIPT</name>
<dbReference type="InterPro" id="IPR001304">
    <property type="entry name" value="C-type_lectin-like"/>
</dbReference>
<keyword evidence="1" id="KW-1015">Disulfide bond</keyword>
<dbReference type="SMART" id="SM00034">
    <property type="entry name" value="CLECT"/>
    <property type="match status" value="1"/>
</dbReference>
<protein>
    <recommendedName>
        <fullName evidence="3">C-type lectin domain-containing protein</fullName>
    </recommendedName>
</protein>
<keyword evidence="2" id="KW-0732">Signal</keyword>
<accession>A0A182T102</accession>
<proteinExistence type="predicted"/>
<dbReference type="Gene3D" id="3.10.100.10">
    <property type="entry name" value="Mannose-Binding Protein A, subunit A"/>
    <property type="match status" value="1"/>
</dbReference>
<organism evidence="4 5">
    <name type="scientific">Anopheles maculatus</name>
    <dbReference type="NCBI Taxonomy" id="74869"/>
    <lineage>
        <taxon>Eukaryota</taxon>
        <taxon>Metazoa</taxon>
        <taxon>Ecdysozoa</taxon>
        <taxon>Arthropoda</taxon>
        <taxon>Hexapoda</taxon>
        <taxon>Insecta</taxon>
        <taxon>Pterygota</taxon>
        <taxon>Neoptera</taxon>
        <taxon>Endopterygota</taxon>
        <taxon>Diptera</taxon>
        <taxon>Nematocera</taxon>
        <taxon>Culicoidea</taxon>
        <taxon>Culicidae</taxon>
        <taxon>Anophelinae</taxon>
        <taxon>Anopheles</taxon>
        <taxon>Anopheles maculatus group</taxon>
    </lineage>
</organism>
<evidence type="ECO:0000313" key="4">
    <source>
        <dbReference type="EnsemblMetazoa" id="AMAM017433-PA"/>
    </source>
</evidence>
<dbReference type="Proteomes" id="UP000075901">
    <property type="component" value="Unassembled WGS sequence"/>
</dbReference>
<dbReference type="InterPro" id="IPR016187">
    <property type="entry name" value="CTDL_fold"/>
</dbReference>
<dbReference type="PROSITE" id="PS00615">
    <property type="entry name" value="C_TYPE_LECTIN_1"/>
    <property type="match status" value="1"/>
</dbReference>
<evidence type="ECO:0000259" key="3">
    <source>
        <dbReference type="PROSITE" id="PS50041"/>
    </source>
</evidence>
<evidence type="ECO:0000313" key="5">
    <source>
        <dbReference type="Proteomes" id="UP000075901"/>
    </source>
</evidence>
<dbReference type="PROSITE" id="PS50041">
    <property type="entry name" value="C_TYPE_LECTIN_2"/>
    <property type="match status" value="1"/>
</dbReference>
<reference evidence="4" key="2">
    <citation type="submission" date="2020-05" db="UniProtKB">
        <authorList>
            <consortium name="EnsemblMetazoa"/>
        </authorList>
    </citation>
    <scope>IDENTIFICATION</scope>
    <source>
        <strain evidence="4">maculatus3</strain>
    </source>
</reference>
<dbReference type="SUPFAM" id="SSF56436">
    <property type="entry name" value="C-type lectin-like"/>
    <property type="match status" value="1"/>
</dbReference>
<dbReference type="EnsemblMetazoa" id="AMAM017433-RA">
    <property type="protein sequence ID" value="AMAM017433-PA"/>
    <property type="gene ID" value="AMAM017433"/>
</dbReference>
<evidence type="ECO:0000256" key="1">
    <source>
        <dbReference type="ARBA" id="ARBA00023157"/>
    </source>
</evidence>
<dbReference type="CDD" id="cd00037">
    <property type="entry name" value="CLECT"/>
    <property type="match status" value="1"/>
</dbReference>
<dbReference type="AlphaFoldDB" id="A0A182T102"/>
<dbReference type="InterPro" id="IPR050111">
    <property type="entry name" value="C-type_lectin/snaclec_domain"/>
</dbReference>
<dbReference type="InterPro" id="IPR018378">
    <property type="entry name" value="C-type_lectin_CS"/>
</dbReference>